<dbReference type="GO" id="GO:0000175">
    <property type="term" value="F:3'-5'-RNA exonuclease activity"/>
    <property type="evidence" value="ECO:0007669"/>
    <property type="project" value="InterPro"/>
</dbReference>
<dbReference type="GO" id="GO:0005739">
    <property type="term" value="C:mitochondrion"/>
    <property type="evidence" value="ECO:0007669"/>
    <property type="project" value="TreeGrafter"/>
</dbReference>
<dbReference type="SMART" id="SM00479">
    <property type="entry name" value="EXOIII"/>
    <property type="match status" value="1"/>
</dbReference>
<evidence type="ECO:0000259" key="6">
    <source>
        <dbReference type="SMART" id="SM00479"/>
    </source>
</evidence>
<evidence type="ECO:0000256" key="5">
    <source>
        <dbReference type="SAM" id="MobiDB-lite"/>
    </source>
</evidence>
<dbReference type="InterPro" id="IPR012337">
    <property type="entry name" value="RNaseH-like_sf"/>
</dbReference>
<protein>
    <recommendedName>
        <fullName evidence="6">Exonuclease domain-containing protein</fullName>
    </recommendedName>
</protein>
<dbReference type="EMBL" id="KV454007">
    <property type="protein sequence ID" value="ODQ44420.1"/>
    <property type="molecule type" value="Genomic_DNA"/>
</dbReference>
<evidence type="ECO:0000256" key="3">
    <source>
        <dbReference type="ARBA" id="ARBA00022801"/>
    </source>
</evidence>
<dbReference type="InterPro" id="IPR013520">
    <property type="entry name" value="Ribonucl_H"/>
</dbReference>
<keyword evidence="3" id="KW-0378">Hydrolase</keyword>
<dbReference type="AlphaFoldDB" id="A0A1E3NE59"/>
<sequence length="266" mass="29698">MTTTTTTTKQTDGKLSATEIIRRAQEKVKDPKCDALKPIVWIDCEMTGLDHHNDTIIEICCLVTDKNLNLIDEQGYESVIHASKETMDAMSEWCVLHHGQSGLTEKVINSTKTREQVEQELLAYLDKYMNKGVGILAGNSVHMDRLFMLKDMPRVVDHLTYRIIDVSSVMEIAKRFNPTVANGRPKKKGAHTAREDILESIQDLVYYRGVYLKSPAEADKAAVAAFLESPAWTGTSASSKDQPADSSPKDNTEPVAPRHVAKKRKI</sequence>
<keyword evidence="4" id="KW-0269">Exonuclease</keyword>
<reference evidence="7 8" key="1">
    <citation type="journal article" date="2016" name="Proc. Natl. Acad. Sci. U.S.A.">
        <title>Comparative genomics of biotechnologically important yeasts.</title>
        <authorList>
            <person name="Riley R."/>
            <person name="Haridas S."/>
            <person name="Wolfe K.H."/>
            <person name="Lopes M.R."/>
            <person name="Hittinger C.T."/>
            <person name="Goeker M."/>
            <person name="Salamov A.A."/>
            <person name="Wisecaver J.H."/>
            <person name="Long T.M."/>
            <person name="Calvey C.H."/>
            <person name="Aerts A.L."/>
            <person name="Barry K.W."/>
            <person name="Choi C."/>
            <person name="Clum A."/>
            <person name="Coughlan A.Y."/>
            <person name="Deshpande S."/>
            <person name="Douglass A.P."/>
            <person name="Hanson S.J."/>
            <person name="Klenk H.-P."/>
            <person name="LaButti K.M."/>
            <person name="Lapidus A."/>
            <person name="Lindquist E.A."/>
            <person name="Lipzen A.M."/>
            <person name="Meier-Kolthoff J.P."/>
            <person name="Ohm R.A."/>
            <person name="Otillar R.P."/>
            <person name="Pangilinan J.L."/>
            <person name="Peng Y."/>
            <person name="Rokas A."/>
            <person name="Rosa C.A."/>
            <person name="Scheuner C."/>
            <person name="Sibirny A.A."/>
            <person name="Slot J.C."/>
            <person name="Stielow J.B."/>
            <person name="Sun H."/>
            <person name="Kurtzman C.P."/>
            <person name="Blackwell M."/>
            <person name="Grigoriev I.V."/>
            <person name="Jeffries T.W."/>
        </authorList>
    </citation>
    <scope>NUCLEOTIDE SEQUENCE [LARGE SCALE GENOMIC DNA]</scope>
    <source>
        <strain evidence="7 8">NRRL Y-2026</strain>
    </source>
</reference>
<dbReference type="Pfam" id="PF00929">
    <property type="entry name" value="RNase_T"/>
    <property type="match status" value="1"/>
</dbReference>
<feature type="region of interest" description="Disordered" evidence="5">
    <location>
        <begin position="232"/>
        <end position="266"/>
    </location>
</feature>
<evidence type="ECO:0000313" key="7">
    <source>
        <dbReference type="EMBL" id="ODQ44420.1"/>
    </source>
</evidence>
<evidence type="ECO:0000256" key="1">
    <source>
        <dbReference type="ARBA" id="ARBA00009921"/>
    </source>
</evidence>
<dbReference type="InterPro" id="IPR036397">
    <property type="entry name" value="RNaseH_sf"/>
</dbReference>
<dbReference type="CDD" id="cd06135">
    <property type="entry name" value="Orn"/>
    <property type="match status" value="1"/>
</dbReference>
<dbReference type="Gene3D" id="3.30.420.10">
    <property type="entry name" value="Ribonuclease H-like superfamily/Ribonuclease H"/>
    <property type="match status" value="1"/>
</dbReference>
<name>A0A1E3NE59_9ASCO</name>
<dbReference type="SUPFAM" id="SSF53098">
    <property type="entry name" value="Ribonuclease H-like"/>
    <property type="match status" value="1"/>
</dbReference>
<organism evidence="7 8">
    <name type="scientific">Pichia membranifaciens NRRL Y-2026</name>
    <dbReference type="NCBI Taxonomy" id="763406"/>
    <lineage>
        <taxon>Eukaryota</taxon>
        <taxon>Fungi</taxon>
        <taxon>Dikarya</taxon>
        <taxon>Ascomycota</taxon>
        <taxon>Saccharomycotina</taxon>
        <taxon>Pichiomycetes</taxon>
        <taxon>Pichiales</taxon>
        <taxon>Pichiaceae</taxon>
        <taxon>Pichia</taxon>
    </lineage>
</organism>
<dbReference type="PANTHER" id="PTHR11046">
    <property type="entry name" value="OLIGORIBONUCLEASE, MITOCHONDRIAL"/>
    <property type="match status" value="1"/>
</dbReference>
<feature type="domain" description="Exonuclease" evidence="6">
    <location>
        <begin position="38"/>
        <end position="213"/>
    </location>
</feature>
<dbReference type="GO" id="GO:0003676">
    <property type="term" value="F:nucleic acid binding"/>
    <property type="evidence" value="ECO:0007669"/>
    <property type="project" value="InterPro"/>
</dbReference>
<dbReference type="PANTHER" id="PTHR11046:SF0">
    <property type="entry name" value="OLIGORIBONUCLEASE, MITOCHONDRIAL"/>
    <property type="match status" value="1"/>
</dbReference>
<dbReference type="RefSeq" id="XP_019015533.1">
    <property type="nucleotide sequence ID" value="XM_019163062.1"/>
</dbReference>
<proteinExistence type="inferred from homology"/>
<evidence type="ECO:0000256" key="2">
    <source>
        <dbReference type="ARBA" id="ARBA00022722"/>
    </source>
</evidence>
<keyword evidence="8" id="KW-1185">Reference proteome</keyword>
<dbReference type="NCBIfam" id="NF003765">
    <property type="entry name" value="PRK05359.1"/>
    <property type="match status" value="1"/>
</dbReference>
<gene>
    <name evidence="7" type="ORF">PICMEDRAFT_37139</name>
</gene>
<dbReference type="STRING" id="763406.A0A1E3NE59"/>
<dbReference type="OrthoDB" id="270189at2759"/>
<feature type="compositionally biased region" description="Polar residues" evidence="5">
    <location>
        <begin position="232"/>
        <end position="245"/>
    </location>
</feature>
<comment type="similarity">
    <text evidence="1">Belongs to the oligoribonuclease family.</text>
</comment>
<dbReference type="InterPro" id="IPR022894">
    <property type="entry name" value="Oligoribonuclease"/>
</dbReference>
<keyword evidence="2" id="KW-0540">Nuclease</keyword>
<evidence type="ECO:0000313" key="8">
    <source>
        <dbReference type="Proteomes" id="UP000094455"/>
    </source>
</evidence>
<evidence type="ECO:0000256" key="4">
    <source>
        <dbReference type="ARBA" id="ARBA00022839"/>
    </source>
</evidence>
<dbReference type="FunFam" id="3.30.420.10:FF:000003">
    <property type="entry name" value="Oligoribonuclease"/>
    <property type="match status" value="1"/>
</dbReference>
<dbReference type="Proteomes" id="UP000094455">
    <property type="component" value="Unassembled WGS sequence"/>
</dbReference>
<accession>A0A1E3NE59</accession>
<dbReference type="GeneID" id="30179749"/>